<dbReference type="SUPFAM" id="SSF50370">
    <property type="entry name" value="Ricin B-like lectins"/>
    <property type="match status" value="1"/>
</dbReference>
<dbReference type="PROSITE" id="PS50231">
    <property type="entry name" value="RICIN_B_LECTIN"/>
    <property type="match status" value="1"/>
</dbReference>
<dbReference type="eggNOG" id="COG1073">
    <property type="taxonomic scope" value="Bacteria"/>
</dbReference>
<evidence type="ECO:0000256" key="2">
    <source>
        <dbReference type="ARBA" id="ARBA00022801"/>
    </source>
</evidence>
<feature type="domain" description="Ricin B lectin" evidence="4">
    <location>
        <begin position="300"/>
        <end position="426"/>
    </location>
</feature>
<dbReference type="InterPro" id="IPR041127">
    <property type="entry name" value="PET_hydrolase/cutinase-like"/>
</dbReference>
<evidence type="ECO:0000259" key="4">
    <source>
        <dbReference type="SMART" id="SM00458"/>
    </source>
</evidence>
<dbReference type="Gene3D" id="2.80.10.50">
    <property type="match status" value="1"/>
</dbReference>
<accession>A0A066U884</accession>
<dbReference type="Pfam" id="PF00652">
    <property type="entry name" value="Ricin_B_lectin"/>
    <property type="match status" value="1"/>
</dbReference>
<dbReference type="PANTHER" id="PTHR22946">
    <property type="entry name" value="DIENELACTONE HYDROLASE DOMAIN-CONTAINING PROTEIN-RELATED"/>
    <property type="match status" value="1"/>
</dbReference>
<dbReference type="Gene3D" id="3.40.50.1820">
    <property type="entry name" value="alpha/beta hydrolase"/>
    <property type="match status" value="1"/>
</dbReference>
<dbReference type="AlphaFoldDB" id="A0A066U884"/>
<dbReference type="EMBL" id="JMQI01000024">
    <property type="protein sequence ID" value="KDN22072.1"/>
    <property type="molecule type" value="Genomic_DNA"/>
</dbReference>
<comment type="caution">
    <text evidence="5">The sequence shown here is derived from an EMBL/GenBank/DDBJ whole genome shotgun (WGS) entry which is preliminary data.</text>
</comment>
<dbReference type="Pfam" id="PF12740">
    <property type="entry name" value="PETase"/>
    <property type="match status" value="1"/>
</dbReference>
<name>A0A066U884_9PSEU</name>
<dbReference type="Proteomes" id="UP000027345">
    <property type="component" value="Unassembled WGS sequence"/>
</dbReference>
<dbReference type="CDD" id="cd23418">
    <property type="entry name" value="beta-trefoil_Ricin_XLN-like"/>
    <property type="match status" value="1"/>
</dbReference>
<dbReference type="InterPro" id="IPR035992">
    <property type="entry name" value="Ricin_B-like_lectins"/>
</dbReference>
<keyword evidence="6" id="KW-1185">Reference proteome</keyword>
<evidence type="ECO:0000256" key="1">
    <source>
        <dbReference type="ARBA" id="ARBA00008645"/>
    </source>
</evidence>
<sequence>MWPRFRRRGTVLLAALGVALGLTAAAPASAADNPYQRGPDPTPTSIAADRGTFATAQTTVPRGNGFGGGVVYYPTDTAAGTFGAIAIAPGYGTEWRWYAWLGPRLASFGFVVVGIETNSLDDYADARADQLLAALDWLVTSSPVRDRVDRNRLAVGGHSMGGGGALVAGTRRPSLLTAVGMAPYVPNGNLSGIKIPTVLFGGQTDTTVTPSYLASAYATIPASTPRAYPEIAGEGHGFPAGGGGGNSGAFARVMMVWLKVFMDADTRYSSFLCPSLSDSRGISKYQASCPLGPGGTTPPAETFRLVNANAGRCVDVPGRSQSNGTQVALWDCNGGDNQRWKATDGKQLQVYGSKCLGADGTSPGAKAIIGDCTGGPAQQWNTNADGTVTSVPSGLCLDASGAGTGNGTPVIVWTCNHGANQQWNRT</sequence>
<proteinExistence type="inferred from homology"/>
<evidence type="ECO:0000313" key="5">
    <source>
        <dbReference type="EMBL" id="KDN22072.1"/>
    </source>
</evidence>
<feature type="signal peptide" evidence="3">
    <location>
        <begin position="1"/>
        <end position="30"/>
    </location>
</feature>
<dbReference type="GO" id="GO:0052689">
    <property type="term" value="F:carboxylic ester hydrolase activity"/>
    <property type="evidence" value="ECO:0007669"/>
    <property type="project" value="UniProtKB-ARBA"/>
</dbReference>
<dbReference type="SMART" id="SM00458">
    <property type="entry name" value="RICIN"/>
    <property type="match status" value="1"/>
</dbReference>
<keyword evidence="2" id="KW-0378">Hydrolase</keyword>
<gene>
    <name evidence="5" type="ORF">DV20_11855</name>
</gene>
<dbReference type="PANTHER" id="PTHR22946:SF9">
    <property type="entry name" value="POLYKETIDE TRANSFERASE AF380"/>
    <property type="match status" value="1"/>
</dbReference>
<organism evidence="5 6">
    <name type="scientific">Amycolatopsis rifamycinica</name>
    <dbReference type="NCBI Taxonomy" id="287986"/>
    <lineage>
        <taxon>Bacteria</taxon>
        <taxon>Bacillati</taxon>
        <taxon>Actinomycetota</taxon>
        <taxon>Actinomycetes</taxon>
        <taxon>Pseudonocardiales</taxon>
        <taxon>Pseudonocardiaceae</taxon>
        <taxon>Amycolatopsis</taxon>
    </lineage>
</organism>
<protein>
    <submittedName>
        <fullName evidence="5">Lipase</fullName>
    </submittedName>
</protein>
<dbReference type="InterPro" id="IPR029058">
    <property type="entry name" value="AB_hydrolase_fold"/>
</dbReference>
<evidence type="ECO:0000256" key="3">
    <source>
        <dbReference type="SAM" id="SignalP"/>
    </source>
</evidence>
<feature type="chain" id="PRO_5001630721" evidence="3">
    <location>
        <begin position="31"/>
        <end position="426"/>
    </location>
</feature>
<dbReference type="InterPro" id="IPR000772">
    <property type="entry name" value="Ricin_B_lectin"/>
</dbReference>
<keyword evidence="3" id="KW-0732">Signal</keyword>
<comment type="similarity">
    <text evidence="1">Belongs to the AB hydrolase superfamily.</text>
</comment>
<dbReference type="OrthoDB" id="1466228at2"/>
<dbReference type="SUPFAM" id="SSF53474">
    <property type="entry name" value="alpha/beta-Hydrolases"/>
    <property type="match status" value="1"/>
</dbReference>
<dbReference type="STRING" id="287986.DV20_11855"/>
<dbReference type="InterPro" id="IPR050261">
    <property type="entry name" value="FrsA_esterase"/>
</dbReference>
<reference evidence="5 6" key="1">
    <citation type="submission" date="2014-05" db="EMBL/GenBank/DDBJ databases">
        <title>Draft genome sequence of Amycolatopsis rifamycinica DSM 46095.</title>
        <authorList>
            <person name="Lal R."/>
            <person name="Saxena A."/>
            <person name="Kumari R."/>
            <person name="Mukherjee U."/>
            <person name="Singh P."/>
            <person name="Sangwan N."/>
            <person name="Mahato N.K."/>
        </authorList>
    </citation>
    <scope>NUCLEOTIDE SEQUENCE [LARGE SCALE GENOMIC DNA]</scope>
    <source>
        <strain evidence="5 6">DSM 46095</strain>
    </source>
</reference>
<evidence type="ECO:0000313" key="6">
    <source>
        <dbReference type="Proteomes" id="UP000027345"/>
    </source>
</evidence>